<dbReference type="Gene3D" id="3.30.70.270">
    <property type="match status" value="1"/>
</dbReference>
<evidence type="ECO:0000313" key="3">
    <source>
        <dbReference type="EMBL" id="QBI21529.1"/>
    </source>
</evidence>
<gene>
    <name evidence="3" type="ORF">ER308_19440</name>
</gene>
<reference evidence="3 4" key="1">
    <citation type="submission" date="2019-01" db="EMBL/GenBank/DDBJ databases">
        <title>Egibacter rhizosphaerae EGI 80759T.</title>
        <authorList>
            <person name="Chen D.-D."/>
            <person name="Tian Y."/>
            <person name="Jiao J.-Y."/>
            <person name="Zhang X.-T."/>
            <person name="Zhang Y.-G."/>
            <person name="Zhang Y."/>
            <person name="Xiao M."/>
            <person name="Shu W.-S."/>
            <person name="Li W.-J."/>
        </authorList>
    </citation>
    <scope>NUCLEOTIDE SEQUENCE [LARGE SCALE GENOMIC DNA]</scope>
    <source>
        <strain evidence="3 4">EGI 80759</strain>
    </source>
</reference>
<dbReference type="InterPro" id="IPR050469">
    <property type="entry name" value="Diguanylate_Cyclase"/>
</dbReference>
<dbReference type="GO" id="GO:0052621">
    <property type="term" value="F:diguanylate cyclase activity"/>
    <property type="evidence" value="ECO:0007669"/>
    <property type="project" value="TreeGrafter"/>
</dbReference>
<dbReference type="EMBL" id="CP036402">
    <property type="protein sequence ID" value="QBI21529.1"/>
    <property type="molecule type" value="Genomic_DNA"/>
</dbReference>
<dbReference type="InterPro" id="IPR029787">
    <property type="entry name" value="Nucleotide_cyclase"/>
</dbReference>
<evidence type="ECO:0000313" key="4">
    <source>
        <dbReference type="Proteomes" id="UP000291469"/>
    </source>
</evidence>
<dbReference type="PANTHER" id="PTHR45138:SF9">
    <property type="entry name" value="DIGUANYLATE CYCLASE DGCM-RELATED"/>
    <property type="match status" value="1"/>
</dbReference>
<dbReference type="KEGG" id="erz:ER308_19440"/>
<feature type="region of interest" description="Disordered" evidence="1">
    <location>
        <begin position="368"/>
        <end position="388"/>
    </location>
</feature>
<dbReference type="NCBIfam" id="TIGR00254">
    <property type="entry name" value="GGDEF"/>
    <property type="match status" value="1"/>
</dbReference>
<dbReference type="GO" id="GO:0043709">
    <property type="term" value="P:cell adhesion involved in single-species biofilm formation"/>
    <property type="evidence" value="ECO:0007669"/>
    <property type="project" value="TreeGrafter"/>
</dbReference>
<feature type="region of interest" description="Disordered" evidence="1">
    <location>
        <begin position="1"/>
        <end position="43"/>
    </location>
</feature>
<dbReference type="CDD" id="cd01949">
    <property type="entry name" value="GGDEF"/>
    <property type="match status" value="1"/>
</dbReference>
<dbReference type="AlphaFoldDB" id="A0A411YJZ2"/>
<dbReference type="GO" id="GO:1902201">
    <property type="term" value="P:negative regulation of bacterial-type flagellum-dependent cell motility"/>
    <property type="evidence" value="ECO:0007669"/>
    <property type="project" value="TreeGrafter"/>
</dbReference>
<dbReference type="InterPro" id="IPR043128">
    <property type="entry name" value="Rev_trsase/Diguanyl_cyclase"/>
</dbReference>
<dbReference type="FunFam" id="3.30.70.270:FF:000001">
    <property type="entry name" value="Diguanylate cyclase domain protein"/>
    <property type="match status" value="1"/>
</dbReference>
<dbReference type="InterPro" id="IPR029016">
    <property type="entry name" value="GAF-like_dom_sf"/>
</dbReference>
<dbReference type="PROSITE" id="PS50887">
    <property type="entry name" value="GGDEF"/>
    <property type="match status" value="1"/>
</dbReference>
<keyword evidence="4" id="KW-1185">Reference proteome</keyword>
<evidence type="ECO:0000259" key="2">
    <source>
        <dbReference type="PROSITE" id="PS50887"/>
    </source>
</evidence>
<dbReference type="Gene3D" id="3.30.450.40">
    <property type="match status" value="1"/>
</dbReference>
<evidence type="ECO:0000256" key="1">
    <source>
        <dbReference type="SAM" id="MobiDB-lite"/>
    </source>
</evidence>
<dbReference type="OrthoDB" id="23692at2"/>
<feature type="domain" description="GGDEF" evidence="2">
    <location>
        <begin position="247"/>
        <end position="377"/>
    </location>
</feature>
<dbReference type="SUPFAM" id="SSF55781">
    <property type="entry name" value="GAF domain-like"/>
    <property type="match status" value="1"/>
</dbReference>
<dbReference type="GO" id="GO:0005886">
    <property type="term" value="C:plasma membrane"/>
    <property type="evidence" value="ECO:0007669"/>
    <property type="project" value="TreeGrafter"/>
</dbReference>
<dbReference type="SUPFAM" id="SSF55073">
    <property type="entry name" value="Nucleotide cyclase"/>
    <property type="match status" value="1"/>
</dbReference>
<dbReference type="SMART" id="SM00267">
    <property type="entry name" value="GGDEF"/>
    <property type="match status" value="1"/>
</dbReference>
<dbReference type="InterPro" id="IPR000160">
    <property type="entry name" value="GGDEF_dom"/>
</dbReference>
<dbReference type="Proteomes" id="UP000291469">
    <property type="component" value="Chromosome"/>
</dbReference>
<protein>
    <submittedName>
        <fullName evidence="3">Sensor domain-containing diguanylate cyclase</fullName>
    </submittedName>
</protein>
<name>A0A411YJZ2_9ACTN</name>
<dbReference type="Pfam" id="PF00990">
    <property type="entry name" value="GGDEF"/>
    <property type="match status" value="1"/>
</dbReference>
<accession>A0A411YJZ2</accession>
<dbReference type="RefSeq" id="WP_131156521.1">
    <property type="nucleotide sequence ID" value="NZ_CP036402.1"/>
</dbReference>
<proteinExistence type="predicted"/>
<sequence length="388" mass="41300">MSVEQRGTQASANAEQDATQASTDAEQDTTRASTNADARPDPLTRMRELQALTRQMAETLDFEAVFDRVSEAVRSRTPASAVSVFEVSGESADLLSSDLDEEGRGGQLAIPFWRVPLDASLAALLDRVRAEGTAWVDDTEATPELSGVAHPGMRSLLLAGHLPGGEADSPSPHLVVVAASDEPGAFASHHAEDVLELAHVTALALRNARLYEDARAAAERDALTGLRNRRVFWDALRTALEDATPERPVTLAAVDIDDYKAVNDRYGHAVGDLVLTHIADRLARSTRETDAVFRFGGDEFAILMPGASRAQAQTALRRCARAVERQRREDLPAVTLSAGMAVAPEDAAEAEGLFRAADHALYDAKAAGKSRLAPGPGQASCALHGPAS</sequence>
<dbReference type="PANTHER" id="PTHR45138">
    <property type="entry name" value="REGULATORY COMPONENTS OF SENSORY TRANSDUCTION SYSTEM"/>
    <property type="match status" value="1"/>
</dbReference>
<organism evidence="3 4">
    <name type="scientific">Egibacter rhizosphaerae</name>
    <dbReference type="NCBI Taxonomy" id="1670831"/>
    <lineage>
        <taxon>Bacteria</taxon>
        <taxon>Bacillati</taxon>
        <taxon>Actinomycetota</taxon>
        <taxon>Nitriliruptoria</taxon>
        <taxon>Egibacterales</taxon>
        <taxon>Egibacteraceae</taxon>
        <taxon>Egibacter</taxon>
    </lineage>
</organism>
<feature type="compositionally biased region" description="Polar residues" evidence="1">
    <location>
        <begin position="1"/>
        <end position="36"/>
    </location>
</feature>